<dbReference type="InterPro" id="IPR000620">
    <property type="entry name" value="EamA_dom"/>
</dbReference>
<dbReference type="InterPro" id="IPR037185">
    <property type="entry name" value="EmrE-like"/>
</dbReference>
<dbReference type="KEGG" id="qso:IRL76_03310"/>
<dbReference type="PANTHER" id="PTHR22911">
    <property type="entry name" value="ACYL-MALONYL CONDENSING ENZYME-RELATED"/>
    <property type="match status" value="1"/>
</dbReference>
<keyword evidence="7 8" id="KW-0472">Membrane</keyword>
<evidence type="ECO:0000256" key="2">
    <source>
        <dbReference type="ARBA" id="ARBA00007362"/>
    </source>
</evidence>
<feature type="transmembrane region" description="Helical" evidence="8">
    <location>
        <begin position="247"/>
        <end position="265"/>
    </location>
</feature>
<evidence type="ECO:0000256" key="7">
    <source>
        <dbReference type="ARBA" id="ARBA00023136"/>
    </source>
</evidence>
<feature type="transmembrane region" description="Helical" evidence="8">
    <location>
        <begin position="213"/>
        <end position="235"/>
    </location>
</feature>
<keyword evidence="11" id="KW-1185">Reference proteome</keyword>
<proteinExistence type="inferred from homology"/>
<evidence type="ECO:0000256" key="1">
    <source>
        <dbReference type="ARBA" id="ARBA00004651"/>
    </source>
</evidence>
<feature type="transmembrane region" description="Helical" evidence="8">
    <location>
        <begin position="102"/>
        <end position="125"/>
    </location>
</feature>
<feature type="domain" description="EamA" evidence="9">
    <location>
        <begin position="12"/>
        <end position="147"/>
    </location>
</feature>
<dbReference type="Proteomes" id="UP000594459">
    <property type="component" value="Chromosome"/>
</dbReference>
<feature type="transmembrane region" description="Helical" evidence="8">
    <location>
        <begin position="271"/>
        <end position="291"/>
    </location>
</feature>
<keyword evidence="6 8" id="KW-1133">Transmembrane helix</keyword>
<keyword evidence="5 8" id="KW-0812">Transmembrane</keyword>
<accession>A0A7S8F5P0</accession>
<dbReference type="RefSeq" id="WP_200983144.1">
    <property type="nucleotide sequence ID" value="NZ_CP064654.1"/>
</dbReference>
<keyword evidence="4" id="KW-1003">Cell membrane</keyword>
<gene>
    <name evidence="10" type="primary">rarD</name>
    <name evidence="10" type="ORF">IRL76_03310</name>
</gene>
<sequence>MNQHHPHSDRTGLGAAFGAYLIWGFLPLYLILVKSVPAFEFVGWRIIWTLPLCLLIVAFRKQGPEVRSALANPKVLGLLALSSALIAINWVVYVWAIQSGQVFAASLGYYINPLVNVLLGTLLLGEKLTRRQWIAVGLAALGVSLLLGGALTTLWISLTLALSFGTYGLIRKQVPVGSVPGLTIESMLLLVPATAVAWYYAQTPAGSAFTQSLGLGLAIMLGGALTAFPLLLFAIAARRLPYSTLGFIQFLAPSIVFVLGLTVFHKPLHPAELACFACIWAAAAIFVWDLVARSRTPAAS</sequence>
<evidence type="ECO:0000313" key="11">
    <source>
        <dbReference type="Proteomes" id="UP000594459"/>
    </source>
</evidence>
<dbReference type="AlphaFoldDB" id="A0A7S8F5P0"/>
<feature type="transmembrane region" description="Helical" evidence="8">
    <location>
        <begin position="38"/>
        <end position="59"/>
    </location>
</feature>
<feature type="transmembrane region" description="Helical" evidence="8">
    <location>
        <begin position="132"/>
        <end position="148"/>
    </location>
</feature>
<evidence type="ECO:0000256" key="4">
    <source>
        <dbReference type="ARBA" id="ARBA00022475"/>
    </source>
</evidence>
<comment type="subcellular location">
    <subcellularLocation>
        <location evidence="1">Cell membrane</location>
        <topology evidence="1">Multi-pass membrane protein</topology>
    </subcellularLocation>
</comment>
<dbReference type="Pfam" id="PF00892">
    <property type="entry name" value="EamA"/>
    <property type="match status" value="1"/>
</dbReference>
<evidence type="ECO:0000313" key="10">
    <source>
        <dbReference type="EMBL" id="QPC99611.1"/>
    </source>
</evidence>
<evidence type="ECO:0000259" key="9">
    <source>
        <dbReference type="Pfam" id="PF00892"/>
    </source>
</evidence>
<comment type="similarity">
    <text evidence="2">Belongs to the EamA transporter family.</text>
</comment>
<reference evidence="10 11" key="1">
    <citation type="submission" date="2020-11" db="EMBL/GenBank/DDBJ databases">
        <title>The genome sequence of Erythrobacter sp. 6D36.</title>
        <authorList>
            <person name="Liu Y."/>
        </authorList>
    </citation>
    <scope>NUCLEOTIDE SEQUENCE [LARGE SCALE GENOMIC DNA]</scope>
    <source>
        <strain evidence="10 11">6D36</strain>
    </source>
</reference>
<feature type="transmembrane region" description="Helical" evidence="8">
    <location>
        <begin position="75"/>
        <end position="96"/>
    </location>
</feature>
<evidence type="ECO:0000256" key="6">
    <source>
        <dbReference type="ARBA" id="ARBA00022989"/>
    </source>
</evidence>
<dbReference type="PANTHER" id="PTHR22911:SF137">
    <property type="entry name" value="SOLUTE CARRIER FAMILY 35 MEMBER G2-RELATED"/>
    <property type="match status" value="1"/>
</dbReference>
<feature type="transmembrane region" description="Helical" evidence="8">
    <location>
        <begin position="182"/>
        <end position="201"/>
    </location>
</feature>
<evidence type="ECO:0000256" key="5">
    <source>
        <dbReference type="ARBA" id="ARBA00022692"/>
    </source>
</evidence>
<name>A0A7S8F5P0_9SPHN</name>
<evidence type="ECO:0000256" key="8">
    <source>
        <dbReference type="SAM" id="Phobius"/>
    </source>
</evidence>
<dbReference type="EMBL" id="CP064654">
    <property type="protein sequence ID" value="QPC99611.1"/>
    <property type="molecule type" value="Genomic_DNA"/>
</dbReference>
<organism evidence="10 11">
    <name type="scientific">Qipengyuania soli</name>
    <dbReference type="NCBI Taxonomy" id="2782568"/>
    <lineage>
        <taxon>Bacteria</taxon>
        <taxon>Pseudomonadati</taxon>
        <taxon>Pseudomonadota</taxon>
        <taxon>Alphaproteobacteria</taxon>
        <taxon>Sphingomonadales</taxon>
        <taxon>Erythrobacteraceae</taxon>
        <taxon>Qipengyuania</taxon>
    </lineage>
</organism>
<dbReference type="SUPFAM" id="SSF103481">
    <property type="entry name" value="Multidrug resistance efflux transporter EmrE"/>
    <property type="match status" value="2"/>
</dbReference>
<protein>
    <submittedName>
        <fullName evidence="10">EamA family transporter RarD</fullName>
    </submittedName>
</protein>
<feature type="transmembrane region" description="Helical" evidence="8">
    <location>
        <begin position="12"/>
        <end position="32"/>
    </location>
</feature>
<evidence type="ECO:0000256" key="3">
    <source>
        <dbReference type="ARBA" id="ARBA00022448"/>
    </source>
</evidence>
<dbReference type="NCBIfam" id="TIGR00688">
    <property type="entry name" value="rarD"/>
    <property type="match status" value="1"/>
</dbReference>
<keyword evidence="3" id="KW-0813">Transport</keyword>
<dbReference type="InterPro" id="IPR004626">
    <property type="entry name" value="RarD"/>
</dbReference>
<dbReference type="GO" id="GO:0005886">
    <property type="term" value="C:plasma membrane"/>
    <property type="evidence" value="ECO:0007669"/>
    <property type="project" value="UniProtKB-SubCell"/>
</dbReference>